<evidence type="ECO:0000313" key="4">
    <source>
        <dbReference type="Proteomes" id="UP000231658"/>
    </source>
</evidence>
<evidence type="ECO:0000256" key="1">
    <source>
        <dbReference type="ARBA" id="ARBA00012344"/>
    </source>
</evidence>
<dbReference type="InterPro" id="IPR036568">
    <property type="entry name" value="GGCT-like_sf"/>
</dbReference>
<accession>A0A1C3RM32</accession>
<dbReference type="InterPro" id="IPR006840">
    <property type="entry name" value="ChaC"/>
</dbReference>
<name>A0A1C3RM32_9PROT</name>
<dbReference type="GO" id="GO:0061928">
    <property type="term" value="F:glutathione specific gamma-glutamylcyclotransferase activity"/>
    <property type="evidence" value="ECO:0007669"/>
    <property type="project" value="UniProtKB-EC"/>
</dbReference>
<dbReference type="Gene3D" id="3.10.490.10">
    <property type="entry name" value="Gamma-glutamyl cyclotransferase-like"/>
    <property type="match status" value="1"/>
</dbReference>
<dbReference type="OrthoDB" id="9795692at2"/>
<proteinExistence type="predicted"/>
<dbReference type="STRING" id="1867952.MTBPR1_90169"/>
<dbReference type="InterPro" id="IPR013024">
    <property type="entry name" value="GGCT-like"/>
</dbReference>
<reference evidence="3 4" key="1">
    <citation type="submission" date="2016-07" db="EMBL/GenBank/DDBJ databases">
        <authorList>
            <person name="Lefevre C.T."/>
        </authorList>
    </citation>
    <scope>NUCLEOTIDE SEQUENCE [LARGE SCALE GENOMIC DNA]</scope>
    <source>
        <strain evidence="3">PR1</strain>
    </source>
</reference>
<organism evidence="3 4">
    <name type="scientific">Candidatus Terasakiella magnetica</name>
    <dbReference type="NCBI Taxonomy" id="1867952"/>
    <lineage>
        <taxon>Bacteria</taxon>
        <taxon>Pseudomonadati</taxon>
        <taxon>Pseudomonadota</taxon>
        <taxon>Alphaproteobacteria</taxon>
        <taxon>Rhodospirillales</taxon>
        <taxon>Terasakiellaceae</taxon>
        <taxon>Terasakiella</taxon>
    </lineage>
</organism>
<dbReference type="Proteomes" id="UP000231658">
    <property type="component" value="Unassembled WGS sequence"/>
</dbReference>
<evidence type="ECO:0000313" key="3">
    <source>
        <dbReference type="EMBL" id="SCA58322.1"/>
    </source>
</evidence>
<dbReference type="GO" id="GO:0005737">
    <property type="term" value="C:cytoplasm"/>
    <property type="evidence" value="ECO:0007669"/>
    <property type="project" value="TreeGrafter"/>
</dbReference>
<keyword evidence="2" id="KW-0456">Lyase</keyword>
<evidence type="ECO:0000256" key="2">
    <source>
        <dbReference type="ARBA" id="ARBA00023239"/>
    </source>
</evidence>
<sequence>MMGETKEKWVFAYGSLMWHPGFEYLEVSQARLSGYHRDLCILSYVFRGTRALPGLVMGLNPTGQCIGRAFLVAEENWAETHAYLDEREMINQVYEPSWVEIELEDGRQVEAYTFIAVQGHDQHVGHFSLDEKVDHVLQGVGQGGSALEYVQNTCRHLQEIGITDSTLEAILQAAVAKKGSK</sequence>
<dbReference type="PANTHER" id="PTHR12192">
    <property type="entry name" value="CATION TRANSPORT PROTEIN CHAC-RELATED"/>
    <property type="match status" value="1"/>
</dbReference>
<keyword evidence="4" id="KW-1185">Reference proteome</keyword>
<gene>
    <name evidence="3" type="ORF">MTBPR1_90169</name>
</gene>
<protein>
    <recommendedName>
        <fullName evidence="1">glutathione-specific gamma-glutamylcyclotransferase</fullName>
        <ecNumber evidence="1">4.3.2.7</ecNumber>
    </recommendedName>
</protein>
<dbReference type="SUPFAM" id="SSF110857">
    <property type="entry name" value="Gamma-glutamyl cyclotransferase-like"/>
    <property type="match status" value="1"/>
</dbReference>
<dbReference type="EC" id="4.3.2.7" evidence="1"/>
<dbReference type="AlphaFoldDB" id="A0A1C3RM32"/>
<dbReference type="PANTHER" id="PTHR12192:SF2">
    <property type="entry name" value="GLUTATHIONE-SPECIFIC GAMMA-GLUTAMYLCYCLOTRANSFERASE 2"/>
    <property type="match status" value="1"/>
</dbReference>
<dbReference type="Pfam" id="PF04752">
    <property type="entry name" value="ChaC"/>
    <property type="match status" value="1"/>
</dbReference>
<dbReference type="CDD" id="cd06661">
    <property type="entry name" value="GGCT_like"/>
    <property type="match status" value="1"/>
</dbReference>
<dbReference type="RefSeq" id="WP_126465347.1">
    <property type="nucleotide sequence ID" value="NZ_FLYE01000048.1"/>
</dbReference>
<dbReference type="EMBL" id="FLYE01000048">
    <property type="protein sequence ID" value="SCA58322.1"/>
    <property type="molecule type" value="Genomic_DNA"/>
</dbReference>
<dbReference type="GO" id="GO:0006751">
    <property type="term" value="P:glutathione catabolic process"/>
    <property type="evidence" value="ECO:0007669"/>
    <property type="project" value="InterPro"/>
</dbReference>